<keyword evidence="5" id="KW-1185">Reference proteome</keyword>
<gene>
    <name evidence="3" type="ORF">BJG266_LOCUS45680</name>
    <name evidence="4" type="ORF">QVE165_LOCUS62693</name>
</gene>
<evidence type="ECO:0000259" key="2">
    <source>
        <dbReference type="Pfam" id="PF13843"/>
    </source>
</evidence>
<protein>
    <recommendedName>
        <fullName evidence="2">PiggyBac transposable element-derived protein domain-containing protein</fullName>
    </recommendedName>
</protein>
<dbReference type="InterPro" id="IPR029526">
    <property type="entry name" value="PGBD"/>
</dbReference>
<feature type="non-terminal residue" evidence="4">
    <location>
        <position position="247"/>
    </location>
</feature>
<organism evidence="4 5">
    <name type="scientific">Adineta steineri</name>
    <dbReference type="NCBI Taxonomy" id="433720"/>
    <lineage>
        <taxon>Eukaryota</taxon>
        <taxon>Metazoa</taxon>
        <taxon>Spiralia</taxon>
        <taxon>Gnathifera</taxon>
        <taxon>Rotifera</taxon>
        <taxon>Eurotatoria</taxon>
        <taxon>Bdelloidea</taxon>
        <taxon>Adinetida</taxon>
        <taxon>Adinetidae</taxon>
        <taxon>Adineta</taxon>
    </lineage>
</organism>
<sequence length="247" mass="28595">MNPILKSNLKRIGEILLTDDNEIDDPINEDLESDSDDSDYEAVVPDSDDTSTDEHISNQYDSSDSDVDQNNSLVSQPSTLEKNEIVWSIDPNPVQGRIGAANIMKKKAGCIAKVHTILDCFKLFITNEILDVIVLHTNRYAERYFDQLKTIPDYSGIKTHKNRQWKSIDRIELESFIALLIQSGLNHSNHDLLNELWDISQSRPIYRATMSLQRFKYILQFLRFDDRYTRDTSDRLSPVRYIFESFV</sequence>
<comment type="caution">
    <text evidence="4">The sequence shown here is derived from an EMBL/GenBank/DDBJ whole genome shotgun (WGS) entry which is preliminary data.</text>
</comment>
<reference evidence="4" key="1">
    <citation type="submission" date="2021-02" db="EMBL/GenBank/DDBJ databases">
        <authorList>
            <person name="Nowell W R."/>
        </authorList>
    </citation>
    <scope>NUCLEOTIDE SEQUENCE</scope>
</reference>
<dbReference type="OrthoDB" id="6778318at2759"/>
<feature type="compositionally biased region" description="Acidic residues" evidence="1">
    <location>
        <begin position="23"/>
        <end position="51"/>
    </location>
</feature>
<evidence type="ECO:0000256" key="1">
    <source>
        <dbReference type="SAM" id="MobiDB-lite"/>
    </source>
</evidence>
<evidence type="ECO:0000313" key="4">
    <source>
        <dbReference type="EMBL" id="CAF1658092.1"/>
    </source>
</evidence>
<name>A0A816F5G3_9BILA</name>
<evidence type="ECO:0000313" key="5">
    <source>
        <dbReference type="Proteomes" id="UP000663832"/>
    </source>
</evidence>
<evidence type="ECO:0000313" key="3">
    <source>
        <dbReference type="EMBL" id="CAF1542622.1"/>
    </source>
</evidence>
<feature type="region of interest" description="Disordered" evidence="1">
    <location>
        <begin position="23"/>
        <end position="73"/>
    </location>
</feature>
<dbReference type="Proteomes" id="UP000663832">
    <property type="component" value="Unassembled WGS sequence"/>
</dbReference>
<accession>A0A816F5G3</accession>
<feature type="compositionally biased region" description="Low complexity" evidence="1">
    <location>
        <begin position="57"/>
        <end position="73"/>
    </location>
</feature>
<dbReference type="PANTHER" id="PTHR46599">
    <property type="entry name" value="PIGGYBAC TRANSPOSABLE ELEMENT-DERIVED PROTEIN 4"/>
    <property type="match status" value="1"/>
</dbReference>
<dbReference type="Proteomes" id="UP000663877">
    <property type="component" value="Unassembled WGS sequence"/>
</dbReference>
<feature type="domain" description="PiggyBac transposable element-derived protein" evidence="2">
    <location>
        <begin position="119"/>
        <end position="246"/>
    </location>
</feature>
<dbReference type="AlphaFoldDB" id="A0A816F5G3"/>
<dbReference type="EMBL" id="CAJNOM010004705">
    <property type="protein sequence ID" value="CAF1658092.1"/>
    <property type="molecule type" value="Genomic_DNA"/>
</dbReference>
<dbReference type="EMBL" id="CAJNOI010004322">
    <property type="protein sequence ID" value="CAF1542622.1"/>
    <property type="molecule type" value="Genomic_DNA"/>
</dbReference>
<proteinExistence type="predicted"/>
<dbReference type="Pfam" id="PF13843">
    <property type="entry name" value="DDE_Tnp_1_7"/>
    <property type="match status" value="1"/>
</dbReference>
<dbReference type="PANTHER" id="PTHR46599:SF6">
    <property type="entry name" value="DUAL SPECIFICITY PHOSPHATASE 26"/>
    <property type="match status" value="1"/>
</dbReference>